<comment type="caution">
    <text evidence="1">The sequence shown here is derived from an EMBL/GenBank/DDBJ whole genome shotgun (WGS) entry which is preliminary data.</text>
</comment>
<dbReference type="PANTHER" id="PTHR33112:SF10">
    <property type="entry name" value="TOL"/>
    <property type="match status" value="1"/>
</dbReference>
<evidence type="ECO:0000313" key="2">
    <source>
        <dbReference type="Proteomes" id="UP001283341"/>
    </source>
</evidence>
<gene>
    <name evidence="1" type="ORF">B0H66DRAFT_474098</name>
</gene>
<sequence>PLGSRAWVVQERLLATRTIHFGKNQLFWVCRDKIACEAYPKGLPKALIRHIDHPNLATEAAWRNVVTQYSGCKLTKTSDKLVAISGLAKRVAAHKQPHDRYVAGLWSKSIHIDLCWKAIDG</sequence>
<dbReference type="Proteomes" id="UP001283341">
    <property type="component" value="Unassembled WGS sequence"/>
</dbReference>
<name>A0AAE0ICK4_9PEZI</name>
<organism evidence="1 2">
    <name type="scientific">Apodospora peruviana</name>
    <dbReference type="NCBI Taxonomy" id="516989"/>
    <lineage>
        <taxon>Eukaryota</taxon>
        <taxon>Fungi</taxon>
        <taxon>Dikarya</taxon>
        <taxon>Ascomycota</taxon>
        <taxon>Pezizomycotina</taxon>
        <taxon>Sordariomycetes</taxon>
        <taxon>Sordariomycetidae</taxon>
        <taxon>Sordariales</taxon>
        <taxon>Lasiosphaeriaceae</taxon>
        <taxon>Apodospora</taxon>
    </lineage>
</organism>
<dbReference type="AlphaFoldDB" id="A0AAE0ICK4"/>
<keyword evidence="2" id="KW-1185">Reference proteome</keyword>
<protein>
    <recommendedName>
        <fullName evidence="3">Heterokaryon incompatibility domain-containing protein</fullName>
    </recommendedName>
</protein>
<dbReference type="EMBL" id="JAUEDM010000003">
    <property type="protein sequence ID" value="KAK3321786.1"/>
    <property type="molecule type" value="Genomic_DNA"/>
</dbReference>
<evidence type="ECO:0008006" key="3">
    <source>
        <dbReference type="Google" id="ProtNLM"/>
    </source>
</evidence>
<evidence type="ECO:0000313" key="1">
    <source>
        <dbReference type="EMBL" id="KAK3321786.1"/>
    </source>
</evidence>
<accession>A0AAE0ICK4</accession>
<feature type="non-terminal residue" evidence="1">
    <location>
        <position position="1"/>
    </location>
</feature>
<reference evidence="1" key="1">
    <citation type="journal article" date="2023" name="Mol. Phylogenet. Evol.">
        <title>Genome-scale phylogeny and comparative genomics of the fungal order Sordariales.</title>
        <authorList>
            <person name="Hensen N."/>
            <person name="Bonometti L."/>
            <person name="Westerberg I."/>
            <person name="Brannstrom I.O."/>
            <person name="Guillou S."/>
            <person name="Cros-Aarteil S."/>
            <person name="Calhoun S."/>
            <person name="Haridas S."/>
            <person name="Kuo A."/>
            <person name="Mondo S."/>
            <person name="Pangilinan J."/>
            <person name="Riley R."/>
            <person name="LaButti K."/>
            <person name="Andreopoulos B."/>
            <person name="Lipzen A."/>
            <person name="Chen C."/>
            <person name="Yan M."/>
            <person name="Daum C."/>
            <person name="Ng V."/>
            <person name="Clum A."/>
            <person name="Steindorff A."/>
            <person name="Ohm R.A."/>
            <person name="Martin F."/>
            <person name="Silar P."/>
            <person name="Natvig D.O."/>
            <person name="Lalanne C."/>
            <person name="Gautier V."/>
            <person name="Ament-Velasquez S.L."/>
            <person name="Kruys A."/>
            <person name="Hutchinson M.I."/>
            <person name="Powell A.J."/>
            <person name="Barry K."/>
            <person name="Miller A.N."/>
            <person name="Grigoriev I.V."/>
            <person name="Debuchy R."/>
            <person name="Gladieux P."/>
            <person name="Hiltunen Thoren M."/>
            <person name="Johannesson H."/>
        </authorList>
    </citation>
    <scope>NUCLEOTIDE SEQUENCE</scope>
    <source>
        <strain evidence="1">CBS 118394</strain>
    </source>
</reference>
<dbReference type="PANTHER" id="PTHR33112">
    <property type="entry name" value="DOMAIN PROTEIN, PUTATIVE-RELATED"/>
    <property type="match status" value="1"/>
</dbReference>
<reference evidence="1" key="2">
    <citation type="submission" date="2023-06" db="EMBL/GenBank/DDBJ databases">
        <authorList>
            <consortium name="Lawrence Berkeley National Laboratory"/>
            <person name="Haridas S."/>
            <person name="Hensen N."/>
            <person name="Bonometti L."/>
            <person name="Westerberg I."/>
            <person name="Brannstrom I.O."/>
            <person name="Guillou S."/>
            <person name="Cros-Aarteil S."/>
            <person name="Calhoun S."/>
            <person name="Kuo A."/>
            <person name="Mondo S."/>
            <person name="Pangilinan J."/>
            <person name="Riley R."/>
            <person name="Labutti K."/>
            <person name="Andreopoulos B."/>
            <person name="Lipzen A."/>
            <person name="Chen C."/>
            <person name="Yanf M."/>
            <person name="Daum C."/>
            <person name="Ng V."/>
            <person name="Clum A."/>
            <person name="Steindorff A."/>
            <person name="Ohm R."/>
            <person name="Martin F."/>
            <person name="Silar P."/>
            <person name="Natvig D."/>
            <person name="Lalanne C."/>
            <person name="Gautier V."/>
            <person name="Ament-Velasquez S.L."/>
            <person name="Kruys A."/>
            <person name="Hutchinson M.I."/>
            <person name="Powell A.J."/>
            <person name="Barry K."/>
            <person name="Miller A.N."/>
            <person name="Grigoriev I.V."/>
            <person name="Debuchy R."/>
            <person name="Gladieux P."/>
            <person name="Thoren M.H."/>
            <person name="Johannesson H."/>
        </authorList>
    </citation>
    <scope>NUCLEOTIDE SEQUENCE</scope>
    <source>
        <strain evidence="1">CBS 118394</strain>
    </source>
</reference>
<proteinExistence type="predicted"/>